<feature type="domain" description="Helicase ATP-binding" evidence="7">
    <location>
        <begin position="138"/>
        <end position="323"/>
    </location>
</feature>
<keyword evidence="10" id="KW-1185">Reference proteome</keyword>
<accession>A0ABW2PCM1</accession>
<evidence type="ECO:0000256" key="3">
    <source>
        <dbReference type="ARBA" id="ARBA00022806"/>
    </source>
</evidence>
<dbReference type="Gene3D" id="3.40.50.300">
    <property type="entry name" value="P-loop containing nucleotide triphosphate hydrolases"/>
    <property type="match status" value="1"/>
</dbReference>
<dbReference type="NCBIfam" id="NF038317">
    <property type="entry name" value="DISARM_DrmD"/>
    <property type="match status" value="1"/>
</dbReference>
<dbReference type="Proteomes" id="UP001596496">
    <property type="component" value="Unassembled WGS sequence"/>
</dbReference>
<feature type="coiled-coil region" evidence="5">
    <location>
        <begin position="1030"/>
        <end position="1081"/>
    </location>
</feature>
<keyword evidence="5" id="KW-0175">Coiled coil</keyword>
<protein>
    <submittedName>
        <fullName evidence="9">DISARM system SNF2-like helicase DrmD</fullName>
    </submittedName>
</protein>
<dbReference type="Pfam" id="PF00176">
    <property type="entry name" value="SNF2-rel_dom"/>
    <property type="match status" value="1"/>
</dbReference>
<feature type="region of interest" description="Disordered" evidence="6">
    <location>
        <begin position="857"/>
        <end position="913"/>
    </location>
</feature>
<dbReference type="Gene3D" id="3.40.50.10810">
    <property type="entry name" value="Tandem AAA-ATPase domain"/>
    <property type="match status" value="1"/>
</dbReference>
<dbReference type="SMART" id="SM00490">
    <property type="entry name" value="HELICc"/>
    <property type="match status" value="1"/>
</dbReference>
<dbReference type="CDD" id="cd18793">
    <property type="entry name" value="SF2_C_SNF"/>
    <property type="match status" value="1"/>
</dbReference>
<dbReference type="CDD" id="cd18011">
    <property type="entry name" value="DEXDc_RapA"/>
    <property type="match status" value="1"/>
</dbReference>
<keyword evidence="2" id="KW-0378">Hydrolase</keyword>
<keyword evidence="3" id="KW-0347">Helicase</keyword>
<dbReference type="InterPro" id="IPR049730">
    <property type="entry name" value="SNF2/RAD54-like_C"/>
</dbReference>
<proteinExistence type="predicted"/>
<dbReference type="PANTHER" id="PTHR45766:SF6">
    <property type="entry name" value="SWI_SNF-RELATED MATRIX-ASSOCIATED ACTIN-DEPENDENT REGULATOR OF CHROMATIN SUBFAMILY A-LIKE PROTEIN 1"/>
    <property type="match status" value="1"/>
</dbReference>
<comment type="caution">
    <text evidence="9">The sequence shown here is derived from an EMBL/GenBank/DDBJ whole genome shotgun (WGS) entry which is preliminary data.</text>
</comment>
<dbReference type="EMBL" id="JBHTCG010000036">
    <property type="protein sequence ID" value="MFC7387283.1"/>
    <property type="molecule type" value="Genomic_DNA"/>
</dbReference>
<dbReference type="Pfam" id="PF00271">
    <property type="entry name" value="Helicase_C"/>
    <property type="match status" value="1"/>
</dbReference>
<sequence length="1129" mass="125735">MTAHAAAQAVDGIPAQGQLVTVRNRPWVVADVLRSSVASSDPHIATGAPEHLVTLVSVEDDARDEELRVIWELEPGAVVHEQQDLPGPEHGFDAPESLAAFLDAVRWGAIASADKTALQAPFRSGIEIEPYQLDPVVRALSMPRTNLLIADDVGLGKTIEAGLVMQELMLRHRARTMLIVCPASLTLQWRDEMRDKFGLDFRIVDSTLLKDLRRSRGLYANPWSHYPRLIVSIDWLKRARPMRLLRELLPPVPRYPRTFDLLVVDEVHTCSPAGRGAYPVDSLRTAAVRELAPHCEHRLFLSATPHNGYLESFTALLELLDDQRFARGVKPTEDQLARAMVRRLKSELPPRWDGSALFPKRYLDYLEVDYSGAETTAHEQLTRYARSRSAGTGRVAADFVVSLLKKRLFSSPKAFAETVETHLATMAAKEEAFAKEAELAAGREGDAGMKLLRPLIENLDETAEDDEAYAAAAQAALTVARQLMRPLTTEERDLLGDLLKWARDAQDRPDAKFAAFRAWLDPLVRPGGEWTDERVIVFSEYRDTQRWLHEQMLAAGYPADRIELLYGGQDRDERERIKTEFTEAPGPQNPVRVLLATDAASEGINLQRYCHRVLHWEIPWNPNRLEQRNGRVDRHGQPASKVEIRHFVPRGWENAVPGSLEGSLEDELAFLWIAAKKVDQIREDLGSAGDVIAARVEEKMLGKRVDWRATDTEIAAKASRARLKVERDLARELSRLAGKLSESRAELNLTPATVERVVRTALRLAHHKDLIPAEAPDGVSAPCFRLPELPGAWAQARNDGLLHPLTGQERLVTFASEAVVGRSDIVLLHLGHRLVQMCMRLLRAELWASAADGTARTSVPEQATAPEPAVTNGRAAAPAPQPMNGHVNGHATARENGHTTTPGPGHDGGGSKLSRVTARVVPGDVLRVPAVVAHGRVVITGSAGTRLHEEIVYAGGLIDAGRLVPARESEIDEWLAAASEQPVPPLMRDRLTELWRPALAEPLRRRLANRAEQRKRSIRTLLDRRCEEEVTAIEAVLDELKRSIEAALAETTWWQQPSLFEDEQKEQREQLRKDHEALQERLRAIPAQRVAETEALRRRYAEPKERSFPVSVTFLVPAALAHAAARGDR</sequence>
<reference evidence="10" key="1">
    <citation type="journal article" date="2019" name="Int. J. Syst. Evol. Microbiol.">
        <title>The Global Catalogue of Microorganisms (GCM) 10K type strain sequencing project: providing services to taxonomists for standard genome sequencing and annotation.</title>
        <authorList>
            <consortium name="The Broad Institute Genomics Platform"/>
            <consortium name="The Broad Institute Genome Sequencing Center for Infectious Disease"/>
            <person name="Wu L."/>
            <person name="Ma J."/>
        </authorList>
    </citation>
    <scope>NUCLEOTIDE SEQUENCE [LARGE SCALE GENOMIC DNA]</scope>
    <source>
        <strain evidence="10">CECT 7649</strain>
    </source>
</reference>
<keyword evidence="4" id="KW-0067">ATP-binding</keyword>
<evidence type="ECO:0000256" key="4">
    <source>
        <dbReference type="ARBA" id="ARBA00022840"/>
    </source>
</evidence>
<evidence type="ECO:0000256" key="5">
    <source>
        <dbReference type="SAM" id="Coils"/>
    </source>
</evidence>
<evidence type="ECO:0000256" key="6">
    <source>
        <dbReference type="SAM" id="MobiDB-lite"/>
    </source>
</evidence>
<feature type="domain" description="Helicase C-terminal" evidence="8">
    <location>
        <begin position="523"/>
        <end position="700"/>
    </location>
</feature>
<dbReference type="InterPro" id="IPR001650">
    <property type="entry name" value="Helicase_C-like"/>
</dbReference>
<dbReference type="InterPro" id="IPR057342">
    <property type="entry name" value="DEXDc_RapA"/>
</dbReference>
<evidence type="ECO:0000256" key="1">
    <source>
        <dbReference type="ARBA" id="ARBA00022741"/>
    </source>
</evidence>
<evidence type="ECO:0000313" key="9">
    <source>
        <dbReference type="EMBL" id="MFC7387283.1"/>
    </source>
</evidence>
<dbReference type="PROSITE" id="PS51192">
    <property type="entry name" value="HELICASE_ATP_BIND_1"/>
    <property type="match status" value="1"/>
</dbReference>
<dbReference type="RefSeq" id="WP_380830943.1">
    <property type="nucleotide sequence ID" value="NZ_JBHTCG010000036.1"/>
</dbReference>
<dbReference type="InterPro" id="IPR014001">
    <property type="entry name" value="Helicase_ATP-bd"/>
</dbReference>
<dbReference type="PANTHER" id="PTHR45766">
    <property type="entry name" value="DNA ANNEALING HELICASE AND ENDONUCLEASE ZRANB3 FAMILY MEMBER"/>
    <property type="match status" value="1"/>
</dbReference>
<evidence type="ECO:0000256" key="2">
    <source>
        <dbReference type="ARBA" id="ARBA00022801"/>
    </source>
</evidence>
<dbReference type="PROSITE" id="PS51194">
    <property type="entry name" value="HELICASE_CTER"/>
    <property type="match status" value="1"/>
</dbReference>
<evidence type="ECO:0000313" key="10">
    <source>
        <dbReference type="Proteomes" id="UP001596496"/>
    </source>
</evidence>
<dbReference type="SUPFAM" id="SSF52540">
    <property type="entry name" value="P-loop containing nucleoside triphosphate hydrolases"/>
    <property type="match status" value="1"/>
</dbReference>
<evidence type="ECO:0000259" key="7">
    <source>
        <dbReference type="PROSITE" id="PS51192"/>
    </source>
</evidence>
<dbReference type="InterPro" id="IPR038718">
    <property type="entry name" value="SNF2-like_sf"/>
</dbReference>
<organism evidence="9 10">
    <name type="scientific">Sphaerisporangium rhizosphaerae</name>
    <dbReference type="NCBI Taxonomy" id="2269375"/>
    <lineage>
        <taxon>Bacteria</taxon>
        <taxon>Bacillati</taxon>
        <taxon>Actinomycetota</taxon>
        <taxon>Actinomycetes</taxon>
        <taxon>Streptosporangiales</taxon>
        <taxon>Streptosporangiaceae</taxon>
        <taxon>Sphaerisporangium</taxon>
    </lineage>
</organism>
<gene>
    <name evidence="9" type="primary">drmD</name>
    <name evidence="9" type="ORF">ACFQSB_34110</name>
</gene>
<dbReference type="SMART" id="SM00487">
    <property type="entry name" value="DEXDc"/>
    <property type="match status" value="1"/>
</dbReference>
<dbReference type="InterPro" id="IPR000330">
    <property type="entry name" value="SNF2_N"/>
</dbReference>
<keyword evidence="1" id="KW-0547">Nucleotide-binding</keyword>
<name>A0ABW2PCM1_9ACTN</name>
<evidence type="ECO:0000259" key="8">
    <source>
        <dbReference type="PROSITE" id="PS51194"/>
    </source>
</evidence>
<dbReference type="InterPro" id="IPR027417">
    <property type="entry name" value="P-loop_NTPase"/>
</dbReference>